<reference evidence="1 2" key="2">
    <citation type="journal article" date="2013" name="Genome Announc.">
        <title>Draft Genome Sequences of Porphyromonas crevioricanis JCM 15906T and Porphyromonas cansulci JCM 13913T Isolated from a Canine Oral Cavity.</title>
        <authorList>
            <person name="Sakamoto M."/>
            <person name="Tanaka N."/>
            <person name="Shiwa Y."/>
            <person name="Yoshikawa H."/>
            <person name="Ohkuma M."/>
        </authorList>
    </citation>
    <scope>NUCLEOTIDE SEQUENCE [LARGE SCALE GENOMIC DNA]</scope>
    <source>
        <strain evidence="1 2">JCM 15906</strain>
    </source>
</reference>
<evidence type="ECO:0000313" key="2">
    <source>
        <dbReference type="Proteomes" id="UP000018031"/>
    </source>
</evidence>
<dbReference type="AlphaFoldDB" id="T1CQ35"/>
<dbReference type="EMBL" id="BAOU01000021">
    <property type="protein sequence ID" value="GAD05208.1"/>
    <property type="molecule type" value="Genomic_DNA"/>
</dbReference>
<comment type="caution">
    <text evidence="1">The sequence shown here is derived from an EMBL/GenBank/DDBJ whole genome shotgun (WGS) entry which is preliminary data.</text>
</comment>
<gene>
    <name evidence="1" type="ORF">PORCRE_908</name>
</gene>
<reference evidence="2" key="1">
    <citation type="journal article" date="2013" name="Genome">
        <title>Draft Genome Sequences of Porphyromonas crevioricanis JCM 15906T and Porphyromonas cansulci JCM 13913T Isolated from a Canine Oral Cavity.</title>
        <authorList>
            <person name="Sakamoto M."/>
            <person name="Tanaka N."/>
            <person name="Shiwa Y."/>
            <person name="Yoshikawa H."/>
            <person name="Ohkuma M."/>
        </authorList>
    </citation>
    <scope>NUCLEOTIDE SEQUENCE [LARGE SCALE GENOMIC DNA]</scope>
    <source>
        <strain evidence="2">JCM 15906</strain>
    </source>
</reference>
<organism evidence="1 2">
    <name type="scientific">Porphyromonas crevioricanis JCM 15906</name>
    <dbReference type="NCBI Taxonomy" id="1305617"/>
    <lineage>
        <taxon>Bacteria</taxon>
        <taxon>Pseudomonadati</taxon>
        <taxon>Bacteroidota</taxon>
        <taxon>Bacteroidia</taxon>
        <taxon>Bacteroidales</taxon>
        <taxon>Porphyromonadaceae</taxon>
        <taxon>Porphyromonas</taxon>
    </lineage>
</organism>
<dbReference type="Proteomes" id="UP000018031">
    <property type="component" value="Unassembled WGS sequence"/>
</dbReference>
<dbReference type="PROSITE" id="PS51257">
    <property type="entry name" value="PROKAR_LIPOPROTEIN"/>
    <property type="match status" value="1"/>
</dbReference>
<proteinExistence type="predicted"/>
<protein>
    <submittedName>
        <fullName evidence="1">Uncharacterized protein</fullName>
    </submittedName>
</protein>
<name>T1CQ35_9PORP</name>
<accession>T1CQ35</accession>
<sequence length="39" mass="4304">MHKNNPSLSLVSVSIGQSCRQRVLRAIFSTFVLQRGATT</sequence>
<evidence type="ECO:0000313" key="1">
    <source>
        <dbReference type="EMBL" id="GAD05208.1"/>
    </source>
</evidence>